<evidence type="ECO:0000313" key="3">
    <source>
        <dbReference type="Proteomes" id="UP000026961"/>
    </source>
</evidence>
<sequence length="80" mass="8996">MAGVVAKEGEGRCAANRRRGIIRTYERETERGDGRRRRANNGEERACAEGRRRLQIEHAEATGGRTRATVTMGVEGRQRK</sequence>
<proteinExistence type="predicted"/>
<evidence type="ECO:0000313" key="2">
    <source>
        <dbReference type="EnsemblPlants" id="OGLUM03G15470.1"/>
    </source>
</evidence>
<dbReference type="EnsemblPlants" id="OGLUM03G15470.1">
    <property type="protein sequence ID" value="OGLUM03G15470.1"/>
    <property type="gene ID" value="OGLUM03G15470"/>
</dbReference>
<feature type="region of interest" description="Disordered" evidence="1">
    <location>
        <begin position="25"/>
        <end position="46"/>
    </location>
</feature>
<dbReference type="Gramene" id="OGLUM03G15470.1">
    <property type="protein sequence ID" value="OGLUM03G15470.1"/>
    <property type="gene ID" value="OGLUM03G15470"/>
</dbReference>
<protein>
    <submittedName>
        <fullName evidence="2">Uncharacterized protein</fullName>
    </submittedName>
</protein>
<accession>A0A0D9Z6H2</accession>
<reference evidence="2" key="1">
    <citation type="submission" date="2015-04" db="UniProtKB">
        <authorList>
            <consortium name="EnsemblPlants"/>
        </authorList>
    </citation>
    <scope>IDENTIFICATION</scope>
</reference>
<reference evidence="2" key="2">
    <citation type="submission" date="2018-05" db="EMBL/GenBank/DDBJ databases">
        <title>OgluRS3 (Oryza glumaepatula Reference Sequence Version 3).</title>
        <authorList>
            <person name="Zhang J."/>
            <person name="Kudrna D."/>
            <person name="Lee S."/>
            <person name="Talag J."/>
            <person name="Welchert J."/>
            <person name="Wing R.A."/>
        </authorList>
    </citation>
    <scope>NUCLEOTIDE SEQUENCE [LARGE SCALE GENOMIC DNA]</scope>
</reference>
<evidence type="ECO:0000256" key="1">
    <source>
        <dbReference type="SAM" id="MobiDB-lite"/>
    </source>
</evidence>
<dbReference type="Proteomes" id="UP000026961">
    <property type="component" value="Chromosome 3"/>
</dbReference>
<name>A0A0D9Z6H2_9ORYZ</name>
<organism evidence="2">
    <name type="scientific">Oryza glumipatula</name>
    <dbReference type="NCBI Taxonomy" id="40148"/>
    <lineage>
        <taxon>Eukaryota</taxon>
        <taxon>Viridiplantae</taxon>
        <taxon>Streptophyta</taxon>
        <taxon>Embryophyta</taxon>
        <taxon>Tracheophyta</taxon>
        <taxon>Spermatophyta</taxon>
        <taxon>Magnoliopsida</taxon>
        <taxon>Liliopsida</taxon>
        <taxon>Poales</taxon>
        <taxon>Poaceae</taxon>
        <taxon>BOP clade</taxon>
        <taxon>Oryzoideae</taxon>
        <taxon>Oryzeae</taxon>
        <taxon>Oryzinae</taxon>
        <taxon>Oryza</taxon>
    </lineage>
</organism>
<dbReference type="HOGENOM" id="CLU_2593682_0_0_1"/>
<dbReference type="AlphaFoldDB" id="A0A0D9Z6H2"/>
<keyword evidence="3" id="KW-1185">Reference proteome</keyword>